<name>A0AAN8ANK3_ELEMC</name>
<evidence type="ECO:0000313" key="1">
    <source>
        <dbReference type="EMBL" id="KAK5861597.1"/>
    </source>
</evidence>
<keyword evidence="2" id="KW-1185">Reference proteome</keyword>
<reference evidence="1 2" key="1">
    <citation type="journal article" date="2023" name="Genes (Basel)">
        <title>Chromosome-Level Genome Assembly and Circadian Gene Repertoire of the Patagonia Blennie Eleginops maclovinus-The Closest Ancestral Proxy of Antarctic Cryonotothenioids.</title>
        <authorList>
            <person name="Cheng C.C."/>
            <person name="Rivera-Colon A.G."/>
            <person name="Minhas B.F."/>
            <person name="Wilson L."/>
            <person name="Rayamajhi N."/>
            <person name="Vargas-Chacoff L."/>
            <person name="Catchen J.M."/>
        </authorList>
    </citation>
    <scope>NUCLEOTIDE SEQUENCE [LARGE SCALE GENOMIC DNA]</scope>
    <source>
        <strain evidence="1">JMC-PN-2008</strain>
    </source>
</reference>
<dbReference type="EMBL" id="JAUZQC010000013">
    <property type="protein sequence ID" value="KAK5861597.1"/>
    <property type="molecule type" value="Genomic_DNA"/>
</dbReference>
<accession>A0AAN8ANK3</accession>
<proteinExistence type="predicted"/>
<evidence type="ECO:0000313" key="2">
    <source>
        <dbReference type="Proteomes" id="UP001346869"/>
    </source>
</evidence>
<reference evidence="1 2" key="2">
    <citation type="journal article" date="2023" name="Mol. Biol. Evol.">
        <title>Genomics of Secondarily Temperate Adaptation in the Only Non-Antarctic Icefish.</title>
        <authorList>
            <person name="Rivera-Colon A.G."/>
            <person name="Rayamajhi N."/>
            <person name="Minhas B.F."/>
            <person name="Madrigal G."/>
            <person name="Bilyk K.T."/>
            <person name="Yoon V."/>
            <person name="Hune M."/>
            <person name="Gregory S."/>
            <person name="Cheng C.H.C."/>
            <person name="Catchen J.M."/>
        </authorList>
    </citation>
    <scope>NUCLEOTIDE SEQUENCE [LARGE SCALE GENOMIC DNA]</scope>
    <source>
        <strain evidence="1">JMC-PN-2008</strain>
    </source>
</reference>
<dbReference type="AlphaFoldDB" id="A0AAN8ANK3"/>
<organism evidence="1 2">
    <name type="scientific">Eleginops maclovinus</name>
    <name type="common">Patagonian blennie</name>
    <name type="synonym">Eleginus maclovinus</name>
    <dbReference type="NCBI Taxonomy" id="56733"/>
    <lineage>
        <taxon>Eukaryota</taxon>
        <taxon>Metazoa</taxon>
        <taxon>Chordata</taxon>
        <taxon>Craniata</taxon>
        <taxon>Vertebrata</taxon>
        <taxon>Euteleostomi</taxon>
        <taxon>Actinopterygii</taxon>
        <taxon>Neopterygii</taxon>
        <taxon>Teleostei</taxon>
        <taxon>Neoteleostei</taxon>
        <taxon>Acanthomorphata</taxon>
        <taxon>Eupercaria</taxon>
        <taxon>Perciformes</taxon>
        <taxon>Notothenioidei</taxon>
        <taxon>Eleginopidae</taxon>
        <taxon>Eleginops</taxon>
    </lineage>
</organism>
<protein>
    <submittedName>
        <fullName evidence="1">Uncharacterized protein</fullName>
    </submittedName>
</protein>
<dbReference type="Proteomes" id="UP001346869">
    <property type="component" value="Unassembled WGS sequence"/>
</dbReference>
<comment type="caution">
    <text evidence="1">The sequence shown here is derived from an EMBL/GenBank/DDBJ whole genome shotgun (WGS) entry which is preliminary data.</text>
</comment>
<gene>
    <name evidence="1" type="ORF">PBY51_022980</name>
</gene>
<sequence>MTSFPEFKFTEPKFDEVAQK</sequence>